<organism evidence="19 21">
    <name type="scientific">Cannabis sativa</name>
    <name type="common">Hemp</name>
    <name type="synonym">Marijuana</name>
    <dbReference type="NCBI Taxonomy" id="3483"/>
    <lineage>
        <taxon>Eukaryota</taxon>
        <taxon>Viridiplantae</taxon>
        <taxon>Streptophyta</taxon>
        <taxon>Embryophyta</taxon>
        <taxon>Tracheophyta</taxon>
        <taxon>Spermatophyta</taxon>
        <taxon>Magnoliopsida</taxon>
        <taxon>eudicotyledons</taxon>
        <taxon>Gunneridae</taxon>
        <taxon>Pentapetalae</taxon>
        <taxon>rosids</taxon>
        <taxon>fabids</taxon>
        <taxon>Rosales</taxon>
        <taxon>Cannabaceae</taxon>
        <taxon>Cannabis</taxon>
    </lineage>
</organism>
<evidence type="ECO:0000256" key="6">
    <source>
        <dbReference type="ARBA" id="ARBA00022723"/>
    </source>
</evidence>
<evidence type="ECO:0000256" key="4">
    <source>
        <dbReference type="ARBA" id="ARBA00004123"/>
    </source>
</evidence>
<dbReference type="Gene3D" id="3.40.50.10190">
    <property type="entry name" value="BRCT domain"/>
    <property type="match status" value="1"/>
</dbReference>
<dbReference type="GO" id="GO:0009651">
    <property type="term" value="P:response to salt stress"/>
    <property type="evidence" value="ECO:0007669"/>
    <property type="project" value="UniProtKB-ARBA"/>
</dbReference>
<keyword evidence="5" id="KW-0678">Repressor</keyword>
<feature type="domain" description="FCP1 homology" evidence="18">
    <location>
        <begin position="282"/>
        <end position="453"/>
    </location>
</feature>
<dbReference type="Pfam" id="PF00533">
    <property type="entry name" value="BRCT"/>
    <property type="match status" value="1"/>
</dbReference>
<dbReference type="Proteomes" id="UP000583929">
    <property type="component" value="Unassembled WGS sequence"/>
</dbReference>
<dbReference type="EC" id="3.1.3.16" evidence="15"/>
<comment type="caution">
    <text evidence="19">The sequence shown here is derived from an EMBL/GenBank/DDBJ whole genome shotgun (WGS) entry which is preliminary data.</text>
</comment>
<comment type="cofactor">
    <cofactor evidence="3">
        <name>Mg(2+)</name>
        <dbReference type="ChEBI" id="CHEBI:18420"/>
    </cofactor>
</comment>
<feature type="non-terminal residue" evidence="19">
    <location>
        <position position="596"/>
    </location>
</feature>
<dbReference type="InterPro" id="IPR004274">
    <property type="entry name" value="FCP1_dom"/>
</dbReference>
<dbReference type="GO" id="GO:0005634">
    <property type="term" value="C:nucleus"/>
    <property type="evidence" value="ECO:0007669"/>
    <property type="project" value="UniProtKB-SubCell"/>
</dbReference>
<dbReference type="InterPro" id="IPR001357">
    <property type="entry name" value="BRCT_dom"/>
</dbReference>
<evidence type="ECO:0000256" key="1">
    <source>
        <dbReference type="ARBA" id="ARBA00001936"/>
    </source>
</evidence>
<keyword evidence="7 15" id="KW-0378">Hydrolase</keyword>
<dbReference type="PANTHER" id="PTHR23081:SF36">
    <property type="entry name" value="RNA POLYMERASE II SUBUNIT A C-TERMINAL DOMAIN PHOSPHATASE"/>
    <property type="match status" value="1"/>
</dbReference>
<dbReference type="EMBL" id="JAATIQ010000080">
    <property type="protein sequence ID" value="KAF4387076.1"/>
    <property type="molecule type" value="Genomic_DNA"/>
</dbReference>
<dbReference type="PANTHER" id="PTHR23081">
    <property type="entry name" value="RNA POLYMERASE II CTD PHOSPHATASE"/>
    <property type="match status" value="1"/>
</dbReference>
<evidence type="ECO:0000259" key="17">
    <source>
        <dbReference type="PROSITE" id="PS50172"/>
    </source>
</evidence>
<feature type="compositionally biased region" description="Acidic residues" evidence="16">
    <location>
        <begin position="179"/>
        <end position="191"/>
    </location>
</feature>
<dbReference type="FunFam" id="3.40.50.1000:FF:000125">
    <property type="entry name" value="RNA polymerase II C-terminal domain phosphatase-like 4"/>
    <property type="match status" value="1"/>
</dbReference>
<dbReference type="EMBL" id="JAATIP010000228">
    <property type="protein sequence ID" value="KAF4358188.1"/>
    <property type="molecule type" value="Genomic_DNA"/>
</dbReference>
<proteinExistence type="predicted"/>
<feature type="region of interest" description="Disordered" evidence="16">
    <location>
        <begin position="165"/>
        <end position="191"/>
    </location>
</feature>
<evidence type="ECO:0000256" key="2">
    <source>
        <dbReference type="ARBA" id="ARBA00001941"/>
    </source>
</evidence>
<dbReference type="GO" id="GO:0008420">
    <property type="term" value="F:RNA polymerase II CTD heptapeptide repeat phosphatase activity"/>
    <property type="evidence" value="ECO:0007669"/>
    <property type="project" value="UniProtKB-UniRule"/>
</dbReference>
<keyword evidence="22" id="KW-1185">Reference proteome</keyword>
<dbReference type="InterPro" id="IPR036412">
    <property type="entry name" value="HAD-like_sf"/>
</dbReference>
<evidence type="ECO:0000256" key="16">
    <source>
        <dbReference type="SAM" id="MobiDB-lite"/>
    </source>
</evidence>
<evidence type="ECO:0000313" key="20">
    <source>
        <dbReference type="EMBL" id="KAF4387076.1"/>
    </source>
</evidence>
<gene>
    <name evidence="19" type="ORF">F8388_009471</name>
    <name evidence="20" type="ORF">G4B88_024648</name>
</gene>
<comment type="catalytic activity">
    <reaction evidence="13 15">
        <text>O-phospho-L-threonyl-[protein] + H2O = L-threonyl-[protein] + phosphate</text>
        <dbReference type="Rhea" id="RHEA:47004"/>
        <dbReference type="Rhea" id="RHEA-COMP:11060"/>
        <dbReference type="Rhea" id="RHEA-COMP:11605"/>
        <dbReference type="ChEBI" id="CHEBI:15377"/>
        <dbReference type="ChEBI" id="CHEBI:30013"/>
        <dbReference type="ChEBI" id="CHEBI:43474"/>
        <dbReference type="ChEBI" id="CHEBI:61977"/>
        <dbReference type="EC" id="3.1.3.16"/>
    </reaction>
</comment>
<evidence type="ECO:0000256" key="14">
    <source>
        <dbReference type="ARBA" id="ARBA00063107"/>
    </source>
</evidence>
<evidence type="ECO:0000256" key="5">
    <source>
        <dbReference type="ARBA" id="ARBA00022491"/>
    </source>
</evidence>
<evidence type="ECO:0000313" key="19">
    <source>
        <dbReference type="EMBL" id="KAF4358188.1"/>
    </source>
</evidence>
<sequence length="596" mass="67440">QILNLNLSFDFSLSDDKAQAAQPNPVIALSFFASHASGSCSTRWKGGVLCWVLSFIYAKASPTTTFVKGPNIEKPNNAQLKLKHNKLQVPSKSYSPRKSAILEIQLSSDLDSALTSSLNISEMGFNGFGVLQVFEKNLSQMSLATDSPVNSSSSDDFASFLDTALESNSSESSPKGEIEEAEEEEEEEDIDVERVKRRKVEKLEIIKEICGSTLQESEEQKIEDSAKIDACTHPGSFGNMCILCGQRLEEESGVTFGYIHKGLRLQNDEIVRLRSTDMKNLIRHKKLCLVLDLDHTLLNSTQLVHMTSEEEYLRTQAATLHDVSDGSIFMLETMHMMTKLRPYVRSFLREARNMFELYIYTMGDRPYALAMAKLLDPKKEYFGDRIISRDDGTVKHQKGLDVVLGQESAVLILDDTENAWTKHKDNLILMERYHFFRSSCQQFGFNCKSLSELKSDESEVEGALATVLNVLKQVHSMFFDESGGDPIDRDVRQVLKTLRKEILKGCKIVFSRVFPTKCQAENHHLWKMAENLGATCVTELDPSVTHVVSTDVGTEKSRWAQKKKKLLVHPRWIEASNYMWQKQSEELFSINQVKNQ</sequence>
<evidence type="ECO:0000256" key="15">
    <source>
        <dbReference type="RuleBase" id="RU366066"/>
    </source>
</evidence>
<evidence type="ECO:0000256" key="8">
    <source>
        <dbReference type="ARBA" id="ARBA00022884"/>
    </source>
</evidence>
<dbReference type="Proteomes" id="UP000525078">
    <property type="component" value="Unassembled WGS sequence"/>
</dbReference>
<keyword evidence="8" id="KW-0694">RNA-binding</keyword>
<dbReference type="CDD" id="cd07521">
    <property type="entry name" value="HAD_FCP1-like"/>
    <property type="match status" value="1"/>
</dbReference>
<protein>
    <recommendedName>
        <fullName evidence="15">RNA polymerase II C-terminal domain phosphatase-like</fullName>
        <ecNumber evidence="15">3.1.3.16</ecNumber>
    </recommendedName>
</protein>
<dbReference type="NCBIfam" id="TIGR02250">
    <property type="entry name" value="FCP1_euk"/>
    <property type="match status" value="1"/>
</dbReference>
<dbReference type="InterPro" id="IPR023214">
    <property type="entry name" value="HAD_sf"/>
</dbReference>
<dbReference type="InterPro" id="IPR036420">
    <property type="entry name" value="BRCT_dom_sf"/>
</dbReference>
<evidence type="ECO:0000256" key="3">
    <source>
        <dbReference type="ARBA" id="ARBA00001946"/>
    </source>
</evidence>
<dbReference type="SMART" id="SM00292">
    <property type="entry name" value="BRCT"/>
    <property type="match status" value="1"/>
</dbReference>
<keyword evidence="11 15" id="KW-0539">Nucleus</keyword>
<evidence type="ECO:0000256" key="11">
    <source>
        <dbReference type="ARBA" id="ARBA00023242"/>
    </source>
</evidence>
<dbReference type="Pfam" id="PF03031">
    <property type="entry name" value="NIF"/>
    <property type="match status" value="1"/>
</dbReference>
<dbReference type="GO" id="GO:0003723">
    <property type="term" value="F:RNA binding"/>
    <property type="evidence" value="ECO:0007669"/>
    <property type="project" value="UniProtKB-KW"/>
</dbReference>
<dbReference type="SUPFAM" id="SSF56784">
    <property type="entry name" value="HAD-like"/>
    <property type="match status" value="1"/>
</dbReference>
<dbReference type="CDD" id="cd17729">
    <property type="entry name" value="BRCT_CTDP1"/>
    <property type="match status" value="1"/>
</dbReference>
<evidence type="ECO:0000256" key="9">
    <source>
        <dbReference type="ARBA" id="ARBA00023015"/>
    </source>
</evidence>
<accession>A0A7J6EIB9</accession>
<evidence type="ECO:0000256" key="7">
    <source>
        <dbReference type="ARBA" id="ARBA00022801"/>
    </source>
</evidence>
<comment type="subunit">
    <text evidence="14">Interacts with RAP74.</text>
</comment>
<evidence type="ECO:0000256" key="13">
    <source>
        <dbReference type="ARBA" id="ARBA00048336"/>
    </source>
</evidence>
<dbReference type="PROSITE" id="PS50172">
    <property type="entry name" value="BRCT"/>
    <property type="match status" value="1"/>
</dbReference>
<dbReference type="GO" id="GO:0046872">
    <property type="term" value="F:metal ion binding"/>
    <property type="evidence" value="ECO:0007669"/>
    <property type="project" value="UniProtKB-KW"/>
</dbReference>
<keyword evidence="10" id="KW-0804">Transcription</keyword>
<comment type="cofactor">
    <cofactor evidence="2">
        <name>Co(2+)</name>
        <dbReference type="ChEBI" id="CHEBI:48828"/>
    </cofactor>
</comment>
<reference evidence="21 22" key="1">
    <citation type="journal article" date="2020" name="bioRxiv">
        <title>Sequence and annotation of 42 cannabis genomes reveals extensive copy number variation in cannabinoid synthesis and pathogen resistance genes.</title>
        <authorList>
            <person name="Mckernan K.J."/>
            <person name="Helbert Y."/>
            <person name="Kane L.T."/>
            <person name="Ebling H."/>
            <person name="Zhang L."/>
            <person name="Liu B."/>
            <person name="Eaton Z."/>
            <person name="Mclaughlin S."/>
            <person name="Kingan S."/>
            <person name="Baybayan P."/>
            <person name="Concepcion G."/>
            <person name="Jordan M."/>
            <person name="Riva A."/>
            <person name="Barbazuk W."/>
            <person name="Harkins T."/>
        </authorList>
    </citation>
    <scope>NUCLEOTIDE SEQUENCE [LARGE SCALE GENOMIC DNA]</scope>
    <source>
        <strain evidence="21 22">cv. Jamaican Lion 4</strain>
        <strain evidence="20">Father</strain>
        <strain evidence="19">Mother</strain>
        <tissue evidence="19">Leaf</tissue>
    </source>
</reference>
<dbReference type="AlphaFoldDB" id="A0A7J6EIB9"/>
<evidence type="ECO:0000256" key="10">
    <source>
        <dbReference type="ARBA" id="ARBA00023163"/>
    </source>
</evidence>
<keyword evidence="9" id="KW-0805">Transcription regulation</keyword>
<comment type="catalytic activity">
    <reaction evidence="12 15">
        <text>O-phospho-L-seryl-[protein] + H2O = L-seryl-[protein] + phosphate</text>
        <dbReference type="Rhea" id="RHEA:20629"/>
        <dbReference type="Rhea" id="RHEA-COMP:9863"/>
        <dbReference type="Rhea" id="RHEA-COMP:11604"/>
        <dbReference type="ChEBI" id="CHEBI:15377"/>
        <dbReference type="ChEBI" id="CHEBI:29999"/>
        <dbReference type="ChEBI" id="CHEBI:43474"/>
        <dbReference type="ChEBI" id="CHEBI:83421"/>
        <dbReference type="EC" id="3.1.3.16"/>
    </reaction>
</comment>
<evidence type="ECO:0000256" key="12">
    <source>
        <dbReference type="ARBA" id="ARBA00047761"/>
    </source>
</evidence>
<comment type="cofactor">
    <cofactor evidence="1">
        <name>Mn(2+)</name>
        <dbReference type="ChEBI" id="CHEBI:29035"/>
    </cofactor>
</comment>
<feature type="domain" description="BRCT" evidence="17">
    <location>
        <begin position="498"/>
        <end position="590"/>
    </location>
</feature>
<dbReference type="InterPro" id="IPR011947">
    <property type="entry name" value="FCP1_euk"/>
</dbReference>
<evidence type="ECO:0000259" key="18">
    <source>
        <dbReference type="PROSITE" id="PS50969"/>
    </source>
</evidence>
<dbReference type="SMART" id="SM00577">
    <property type="entry name" value="CPDc"/>
    <property type="match status" value="1"/>
</dbReference>
<dbReference type="InterPro" id="IPR039189">
    <property type="entry name" value="Fcp1"/>
</dbReference>
<dbReference type="PROSITE" id="PS50969">
    <property type="entry name" value="FCP1"/>
    <property type="match status" value="1"/>
</dbReference>
<evidence type="ECO:0000313" key="21">
    <source>
        <dbReference type="Proteomes" id="UP000525078"/>
    </source>
</evidence>
<comment type="subcellular location">
    <subcellularLocation>
        <location evidence="4 15">Nucleus</location>
    </subcellularLocation>
</comment>
<dbReference type="SUPFAM" id="SSF52113">
    <property type="entry name" value="BRCT domain"/>
    <property type="match status" value="1"/>
</dbReference>
<comment type="function">
    <text evidence="15">This promotes the activity of RNA polymerase II.</text>
</comment>
<keyword evidence="6" id="KW-0479">Metal-binding</keyword>
<dbReference type="FunFam" id="3.40.50.10190:FF:000014">
    <property type="entry name" value="RNA polymerase II C-terminal domain phosphatase-like 3"/>
    <property type="match status" value="1"/>
</dbReference>
<dbReference type="Gene3D" id="3.40.50.1000">
    <property type="entry name" value="HAD superfamily/HAD-like"/>
    <property type="match status" value="1"/>
</dbReference>
<evidence type="ECO:0000313" key="22">
    <source>
        <dbReference type="Proteomes" id="UP000583929"/>
    </source>
</evidence>
<name>A0A7J6EIB9_CANSA</name>